<feature type="domain" description="EamA" evidence="8">
    <location>
        <begin position="6"/>
        <end position="143"/>
    </location>
</feature>
<feature type="transmembrane region" description="Helical" evidence="7">
    <location>
        <begin position="248"/>
        <end position="267"/>
    </location>
</feature>
<organism evidence="9 10">
    <name type="scientific">Clostridium autoethanogenum</name>
    <dbReference type="NCBI Taxonomy" id="84023"/>
    <lineage>
        <taxon>Bacteria</taxon>
        <taxon>Bacillati</taxon>
        <taxon>Bacillota</taxon>
        <taxon>Clostridia</taxon>
        <taxon>Eubacteriales</taxon>
        <taxon>Clostridiaceae</taxon>
        <taxon>Clostridium</taxon>
    </lineage>
</organism>
<dbReference type="GO" id="GO:0005886">
    <property type="term" value="C:plasma membrane"/>
    <property type="evidence" value="ECO:0007669"/>
    <property type="project" value="UniProtKB-SubCell"/>
</dbReference>
<evidence type="ECO:0000259" key="8">
    <source>
        <dbReference type="Pfam" id="PF00892"/>
    </source>
</evidence>
<evidence type="ECO:0000313" key="10">
    <source>
        <dbReference type="Proteomes" id="UP000277999"/>
    </source>
</evidence>
<evidence type="ECO:0000313" key="9">
    <source>
        <dbReference type="EMBL" id="RMD04425.1"/>
    </source>
</evidence>
<proteinExistence type="inferred from homology"/>
<evidence type="ECO:0000256" key="3">
    <source>
        <dbReference type="ARBA" id="ARBA00022475"/>
    </source>
</evidence>
<feature type="transmembrane region" description="Helical" evidence="7">
    <location>
        <begin position="36"/>
        <end position="58"/>
    </location>
</feature>
<feature type="domain" description="EamA" evidence="8">
    <location>
        <begin position="154"/>
        <end position="290"/>
    </location>
</feature>
<dbReference type="EMBL" id="RFAQ01000002">
    <property type="protein sequence ID" value="RMD04425.1"/>
    <property type="molecule type" value="Genomic_DNA"/>
</dbReference>
<dbReference type="SUPFAM" id="SSF103481">
    <property type="entry name" value="Multidrug resistance efflux transporter EmrE"/>
    <property type="match status" value="2"/>
</dbReference>
<dbReference type="PANTHER" id="PTHR32322">
    <property type="entry name" value="INNER MEMBRANE TRANSPORTER"/>
    <property type="match status" value="1"/>
</dbReference>
<evidence type="ECO:0000256" key="1">
    <source>
        <dbReference type="ARBA" id="ARBA00004651"/>
    </source>
</evidence>
<comment type="subcellular location">
    <subcellularLocation>
        <location evidence="1">Cell membrane</location>
        <topology evidence="1">Multi-pass membrane protein</topology>
    </subcellularLocation>
</comment>
<feature type="transmembrane region" description="Helical" evidence="7">
    <location>
        <begin position="98"/>
        <end position="120"/>
    </location>
</feature>
<keyword evidence="4 7" id="KW-0812">Transmembrane</keyword>
<feature type="transmembrane region" description="Helical" evidence="7">
    <location>
        <begin position="180"/>
        <end position="202"/>
    </location>
</feature>
<feature type="transmembrane region" description="Helical" evidence="7">
    <location>
        <begin position="70"/>
        <end position="92"/>
    </location>
</feature>
<feature type="transmembrane region" description="Helical" evidence="7">
    <location>
        <begin position="156"/>
        <end position="173"/>
    </location>
</feature>
<reference evidence="9 10" key="1">
    <citation type="submission" date="2018-10" db="EMBL/GenBank/DDBJ databases">
        <title>Genome-centric metagenomics revealed C2 chemical producing, CO utilizing Clostridium with novel acetogenic gene cluster.</title>
        <authorList>
            <person name="Kang H."/>
            <person name="Park B."/>
            <person name="Choi I.G."/>
            <person name="Chang I.S."/>
        </authorList>
    </citation>
    <scope>NUCLEOTIDE SEQUENCE [LARGE SCALE GENOMIC DNA]</scope>
    <source>
        <strain evidence="9 10">H21-9</strain>
    </source>
</reference>
<comment type="caution">
    <text evidence="9">The sequence shown here is derived from an EMBL/GenBank/DDBJ whole genome shotgun (WGS) entry which is preliminary data.</text>
</comment>
<feature type="transmembrane region" description="Helical" evidence="7">
    <location>
        <begin position="132"/>
        <end position="150"/>
    </location>
</feature>
<feature type="transmembrane region" description="Helical" evidence="7">
    <location>
        <begin position="217"/>
        <end position="236"/>
    </location>
</feature>
<keyword evidence="3" id="KW-1003">Cell membrane</keyword>
<dbReference type="AlphaFoldDB" id="A0A3M0T2E5"/>
<sequence>MKKRLIGSMCLFLAACIWGGMYVVSKYILEFISPITLVWIRYAIAFVVLFLILMFFNYKKGRKVVIKKKDWLLIAWIGFIGYFISICLQFMGTKLSDAHMGSLITASTPVFVIIFARFILKELFTKKKMISLILATFGVIIVIGLDSMFMKHLLGNIILVGAAVTWALASVYLKIVSKRFNSLIITTYAMLFALIFTTPLMLTQHNNFTLILNNRNLILGIIYLGVVSTAGAFFLWNKGIGLMDVGIGSLFLFFQPVTGSIFGWLYLHEQLTFGFFIGGILIVIAVIIAITKEDN</sequence>
<feature type="transmembrane region" description="Helical" evidence="7">
    <location>
        <begin position="273"/>
        <end position="291"/>
    </location>
</feature>
<evidence type="ECO:0000256" key="4">
    <source>
        <dbReference type="ARBA" id="ARBA00022692"/>
    </source>
</evidence>
<dbReference type="InterPro" id="IPR050638">
    <property type="entry name" value="AA-Vitamin_Transporters"/>
</dbReference>
<gene>
    <name evidence="9" type="ORF">D9O40_01825</name>
</gene>
<name>A0A3M0T2E5_9CLOT</name>
<dbReference type="InterPro" id="IPR037185">
    <property type="entry name" value="EmrE-like"/>
</dbReference>
<dbReference type="InterPro" id="IPR000620">
    <property type="entry name" value="EamA_dom"/>
</dbReference>
<dbReference type="Pfam" id="PF00892">
    <property type="entry name" value="EamA"/>
    <property type="match status" value="2"/>
</dbReference>
<evidence type="ECO:0000256" key="5">
    <source>
        <dbReference type="ARBA" id="ARBA00022989"/>
    </source>
</evidence>
<dbReference type="Proteomes" id="UP000277999">
    <property type="component" value="Unassembled WGS sequence"/>
</dbReference>
<evidence type="ECO:0000256" key="7">
    <source>
        <dbReference type="SAM" id="Phobius"/>
    </source>
</evidence>
<dbReference type="RefSeq" id="WP_122057761.1">
    <property type="nucleotide sequence ID" value="NZ_RFAQ01000002.1"/>
</dbReference>
<dbReference type="PROSITE" id="PS51257">
    <property type="entry name" value="PROKAR_LIPOPROTEIN"/>
    <property type="match status" value="1"/>
</dbReference>
<keyword evidence="5 7" id="KW-1133">Transmembrane helix</keyword>
<accession>A0A3M0T2E5</accession>
<dbReference type="PANTHER" id="PTHR32322:SF18">
    <property type="entry name" value="S-ADENOSYLMETHIONINE_S-ADENOSYLHOMOCYSTEINE TRANSPORTER"/>
    <property type="match status" value="1"/>
</dbReference>
<keyword evidence="6 7" id="KW-0472">Membrane</keyword>
<evidence type="ECO:0000256" key="2">
    <source>
        <dbReference type="ARBA" id="ARBA00007362"/>
    </source>
</evidence>
<evidence type="ECO:0000256" key="6">
    <source>
        <dbReference type="ARBA" id="ARBA00023136"/>
    </source>
</evidence>
<protein>
    <submittedName>
        <fullName evidence="9">DMT family transporter</fullName>
    </submittedName>
</protein>
<comment type="similarity">
    <text evidence="2">Belongs to the EamA transporter family.</text>
</comment>